<feature type="transmembrane region" description="Helical" evidence="11">
    <location>
        <begin position="209"/>
        <end position="237"/>
    </location>
</feature>
<dbReference type="PANTHER" id="PTHR48001">
    <property type="entry name" value="OLFACTORY RECEPTOR"/>
    <property type="match status" value="1"/>
</dbReference>
<evidence type="ECO:0000256" key="8">
    <source>
        <dbReference type="ARBA" id="ARBA00023136"/>
    </source>
</evidence>
<keyword evidence="3" id="KW-0716">Sensory transduction</keyword>
<dbReference type="GO" id="GO:0004984">
    <property type="term" value="F:olfactory receptor activity"/>
    <property type="evidence" value="ECO:0007669"/>
    <property type="project" value="InterPro"/>
</dbReference>
<dbReference type="PRINTS" id="PR00245">
    <property type="entry name" value="OLFACTORYR"/>
</dbReference>
<evidence type="ECO:0000313" key="14">
    <source>
        <dbReference type="RefSeq" id="XP_027267424.1"/>
    </source>
</evidence>
<feature type="transmembrane region" description="Helical" evidence="11">
    <location>
        <begin position="72"/>
        <end position="90"/>
    </location>
</feature>
<dbReference type="SUPFAM" id="SSF81321">
    <property type="entry name" value="Family A G protein-coupled receptor-like"/>
    <property type="match status" value="1"/>
</dbReference>
<feature type="transmembrane region" description="Helical" evidence="11">
    <location>
        <begin position="283"/>
        <end position="302"/>
    </location>
</feature>
<evidence type="ECO:0000256" key="9">
    <source>
        <dbReference type="ARBA" id="ARBA00023170"/>
    </source>
</evidence>
<dbReference type="AlphaFoldDB" id="A0A9J7FT04"/>
<keyword evidence="5" id="KW-0552">Olfaction</keyword>
<dbReference type="InterPro" id="IPR000725">
    <property type="entry name" value="Olfact_rcpt"/>
</dbReference>
<dbReference type="InterPro" id="IPR000276">
    <property type="entry name" value="GPCR_Rhodpsn"/>
</dbReference>
<comment type="subcellular location">
    <subcellularLocation>
        <location evidence="1">Cell membrane</location>
        <topology evidence="1">Multi-pass membrane protein</topology>
    </subcellularLocation>
</comment>
<keyword evidence="2" id="KW-1003">Cell membrane</keyword>
<accession>A0A9J7FT04</accession>
<keyword evidence="13" id="KW-1185">Reference proteome</keyword>
<evidence type="ECO:0000256" key="2">
    <source>
        <dbReference type="ARBA" id="ARBA00022475"/>
    </source>
</evidence>
<dbReference type="RefSeq" id="XP_003509151.3">
    <property type="nucleotide sequence ID" value="XM_003509103.4"/>
</dbReference>
<dbReference type="GO" id="GO:0005886">
    <property type="term" value="C:plasma membrane"/>
    <property type="evidence" value="ECO:0007669"/>
    <property type="project" value="UniProtKB-SubCell"/>
</dbReference>
<feature type="transmembrane region" description="Helical" evidence="11">
    <location>
        <begin position="249"/>
        <end position="271"/>
    </location>
</feature>
<proteinExistence type="predicted"/>
<dbReference type="OrthoDB" id="9614295at2759"/>
<reference evidence="13" key="1">
    <citation type="journal article" date="2018" name="Biotechnol. Bioeng.">
        <title>A reference genome of the Chinese hamster based on a hybrid assembly strategy.</title>
        <authorList>
            <person name="Rupp O."/>
            <person name="MacDonald M.L."/>
            <person name="Li S."/>
            <person name="Dhiman H."/>
            <person name="Polson S."/>
            <person name="Griep S."/>
            <person name="Heffner K."/>
            <person name="Hernandez I."/>
            <person name="Brinkrolf K."/>
            <person name="Jadhav V."/>
            <person name="Samoudi M."/>
            <person name="Hao H."/>
            <person name="Kingham B."/>
            <person name="Goesmann A."/>
            <person name="Betenbaugh M.J."/>
            <person name="Lewis N.E."/>
            <person name="Borth N."/>
            <person name="Lee K.H."/>
        </authorList>
    </citation>
    <scope>NUCLEOTIDE SEQUENCE [LARGE SCALE GENOMIC DNA]</scope>
    <source>
        <strain evidence="13">17A/GY</strain>
    </source>
</reference>
<reference evidence="14" key="3">
    <citation type="submission" date="2025-08" db="UniProtKB">
        <authorList>
            <consortium name="RefSeq"/>
        </authorList>
    </citation>
    <scope>IDENTIFICATION</scope>
    <source>
        <strain evidence="14">17A/GY</strain>
        <tissue evidence="14">Liver</tissue>
    </source>
</reference>
<dbReference type="CDD" id="cd15234">
    <property type="entry name" value="7tmA_OR7-like"/>
    <property type="match status" value="1"/>
</dbReference>
<reference evidence="13" key="2">
    <citation type="journal article" date="2020" name="Biotechnol. Bioeng.">
        <title>Chromosome-scale scaffolds for the Chinese hamster reference genome assembly to facilitate the study of the CHO epigenome.</title>
        <authorList>
            <person name="Hilliard W."/>
            <person name="MacDonald M."/>
            <person name="Lee K.H."/>
        </authorList>
    </citation>
    <scope>NUCLEOTIDE SEQUENCE [LARGE SCALE GENOMIC DNA]</scope>
    <source>
        <strain evidence="13">17A/GY</strain>
    </source>
</reference>
<evidence type="ECO:0000256" key="5">
    <source>
        <dbReference type="ARBA" id="ARBA00022725"/>
    </source>
</evidence>
<dbReference type="RefSeq" id="XP_027267424.1">
    <property type="nucleotide sequence ID" value="XM_027411623.1"/>
</dbReference>
<feature type="domain" description="G-protein coupled receptors family 1 profile" evidence="12">
    <location>
        <begin position="53"/>
        <end position="302"/>
    </location>
</feature>
<gene>
    <name evidence="14" type="primary">LOC100765072</name>
</gene>
<keyword evidence="6 11" id="KW-1133">Transmembrane helix</keyword>
<evidence type="ECO:0000256" key="10">
    <source>
        <dbReference type="ARBA" id="ARBA00023224"/>
    </source>
</evidence>
<name>A0A9J7FT04_CRIGR</name>
<evidence type="ECO:0000256" key="3">
    <source>
        <dbReference type="ARBA" id="ARBA00022606"/>
    </source>
</evidence>
<dbReference type="GO" id="GO:0004930">
    <property type="term" value="F:G protein-coupled receptor activity"/>
    <property type="evidence" value="ECO:0007669"/>
    <property type="project" value="UniProtKB-KW"/>
</dbReference>
<dbReference type="Proteomes" id="UP001108280">
    <property type="component" value="Chromosome 4"/>
</dbReference>
<keyword evidence="7" id="KW-0297">G-protein coupled receptor</keyword>
<dbReference type="FunFam" id="1.20.1070.10:FF:000009">
    <property type="entry name" value="Olfactory receptor"/>
    <property type="match status" value="1"/>
</dbReference>
<keyword evidence="10" id="KW-0807">Transducer</keyword>
<dbReference type="PRINTS" id="PR00237">
    <property type="entry name" value="GPCRRHODOPSN"/>
</dbReference>
<feature type="transmembrane region" description="Helical" evidence="11">
    <location>
        <begin position="38"/>
        <end position="60"/>
    </location>
</feature>
<evidence type="ECO:0000256" key="6">
    <source>
        <dbReference type="ARBA" id="ARBA00022989"/>
    </source>
</evidence>
<evidence type="ECO:0000259" key="12">
    <source>
        <dbReference type="PROSITE" id="PS50262"/>
    </source>
</evidence>
<dbReference type="GeneID" id="100765072"/>
<dbReference type="InterPro" id="IPR017452">
    <property type="entry name" value="GPCR_Rhodpsn_7TM"/>
</dbReference>
<evidence type="ECO:0000313" key="13">
    <source>
        <dbReference type="Proteomes" id="UP001108280"/>
    </source>
</evidence>
<dbReference type="Pfam" id="PF13853">
    <property type="entry name" value="7tm_4"/>
    <property type="match status" value="1"/>
</dbReference>
<evidence type="ECO:0000256" key="4">
    <source>
        <dbReference type="ARBA" id="ARBA00022692"/>
    </source>
</evidence>
<evidence type="ECO:0000256" key="7">
    <source>
        <dbReference type="ARBA" id="ARBA00023040"/>
    </source>
</evidence>
<dbReference type="PROSITE" id="PS50262">
    <property type="entry name" value="G_PROTEIN_RECEP_F1_2"/>
    <property type="match status" value="1"/>
</dbReference>
<keyword evidence="9" id="KW-0675">Receptor</keyword>
<sequence length="331" mass="37359">MFYCLFSVLIGKMELKNQTAILEFHLIGLTNNHELDPIIYSIFLSIYLVTILGNLIILLAICSDSQLHSPMYFFLSILSINDICLSTSTIPKMLVNIQTQKDTINYIQCISQLFFVSVFSGMENFLLAVMAYDGYVAICKPLRYKVTMNPCCCVLFVLLCLFLSIIDALLHSLMVLHLSFCIDLEIPNFFCELAQILKLSCSDTFINNLLILIAVFIFAGGAFCGVIFSYIYILFSVLRLTSQRGKNKAFSTCTSHLFVVSLFYGTGLGVYLNSSVTDSPRKLAVASVMYTVVPQMLNPFIYSLRNRDIKKSFGKFTGWIFYVLPCVHCHP</sequence>
<protein>
    <submittedName>
        <fullName evidence="14">Olfactory receptor 7G2-like</fullName>
    </submittedName>
</protein>
<organism evidence="13 14">
    <name type="scientific">Cricetulus griseus</name>
    <name type="common">Chinese hamster</name>
    <name type="synonym">Cricetulus barabensis griseus</name>
    <dbReference type="NCBI Taxonomy" id="10029"/>
    <lineage>
        <taxon>Eukaryota</taxon>
        <taxon>Metazoa</taxon>
        <taxon>Chordata</taxon>
        <taxon>Craniata</taxon>
        <taxon>Vertebrata</taxon>
        <taxon>Euteleostomi</taxon>
        <taxon>Mammalia</taxon>
        <taxon>Eutheria</taxon>
        <taxon>Euarchontoglires</taxon>
        <taxon>Glires</taxon>
        <taxon>Rodentia</taxon>
        <taxon>Myomorpha</taxon>
        <taxon>Muroidea</taxon>
        <taxon>Cricetidae</taxon>
        <taxon>Cricetinae</taxon>
        <taxon>Cricetulus</taxon>
    </lineage>
</organism>
<keyword evidence="8 11" id="KW-0472">Membrane</keyword>
<dbReference type="Gene3D" id="1.20.1070.10">
    <property type="entry name" value="Rhodopsin 7-helix transmembrane proteins"/>
    <property type="match status" value="1"/>
</dbReference>
<evidence type="ECO:0000256" key="1">
    <source>
        <dbReference type="ARBA" id="ARBA00004651"/>
    </source>
</evidence>
<feature type="transmembrane region" description="Helical" evidence="11">
    <location>
        <begin position="153"/>
        <end position="180"/>
    </location>
</feature>
<feature type="transmembrane region" description="Helical" evidence="11">
    <location>
        <begin position="110"/>
        <end position="132"/>
    </location>
</feature>
<keyword evidence="4 11" id="KW-0812">Transmembrane</keyword>
<dbReference type="KEGG" id="cge:100765072"/>
<evidence type="ECO:0000256" key="11">
    <source>
        <dbReference type="SAM" id="Phobius"/>
    </source>
</evidence>